<protein>
    <recommendedName>
        <fullName evidence="5">Monopolin complex subunit Csm1/Pcs1 C-terminal domain-containing protein</fullName>
    </recommendedName>
</protein>
<accession>A0ABR3ITZ6</accession>
<name>A0ABR3ITZ6_9AGAR</name>
<keyword evidence="1" id="KW-0175">Coiled coil</keyword>
<feature type="compositionally biased region" description="Polar residues" evidence="2">
    <location>
        <begin position="129"/>
        <end position="147"/>
    </location>
</feature>
<proteinExistence type="predicted"/>
<feature type="compositionally biased region" description="Acidic residues" evidence="2">
    <location>
        <begin position="445"/>
        <end position="461"/>
    </location>
</feature>
<dbReference type="EMBL" id="JASNQZ010000015">
    <property type="protein sequence ID" value="KAL0946748.1"/>
    <property type="molecule type" value="Genomic_DNA"/>
</dbReference>
<feature type="compositionally biased region" description="Basic and acidic residues" evidence="2">
    <location>
        <begin position="104"/>
        <end position="113"/>
    </location>
</feature>
<feature type="region of interest" description="Disordered" evidence="2">
    <location>
        <begin position="440"/>
        <end position="461"/>
    </location>
</feature>
<feature type="compositionally biased region" description="Basic residues" evidence="2">
    <location>
        <begin position="47"/>
        <end position="57"/>
    </location>
</feature>
<reference evidence="4" key="1">
    <citation type="submission" date="2024-06" db="EMBL/GenBank/DDBJ databases">
        <title>Multi-omics analyses provide insights into the biosynthesis of the anticancer antibiotic pleurotin in Hohenbuehelia grisea.</title>
        <authorList>
            <person name="Weaver J.A."/>
            <person name="Alberti F."/>
        </authorList>
    </citation>
    <scope>NUCLEOTIDE SEQUENCE [LARGE SCALE GENOMIC DNA]</scope>
    <source>
        <strain evidence="4">T-177</strain>
    </source>
</reference>
<organism evidence="3 4">
    <name type="scientific">Hohenbuehelia grisea</name>
    <dbReference type="NCBI Taxonomy" id="104357"/>
    <lineage>
        <taxon>Eukaryota</taxon>
        <taxon>Fungi</taxon>
        <taxon>Dikarya</taxon>
        <taxon>Basidiomycota</taxon>
        <taxon>Agaricomycotina</taxon>
        <taxon>Agaricomycetes</taxon>
        <taxon>Agaricomycetidae</taxon>
        <taxon>Agaricales</taxon>
        <taxon>Pleurotineae</taxon>
        <taxon>Pleurotaceae</taxon>
        <taxon>Hohenbuehelia</taxon>
    </lineage>
</organism>
<dbReference type="Proteomes" id="UP001556367">
    <property type="component" value="Unassembled WGS sequence"/>
</dbReference>
<gene>
    <name evidence="3" type="ORF">HGRIS_012926</name>
</gene>
<dbReference type="CDD" id="cd23787">
    <property type="entry name" value="RWD_CSM1"/>
    <property type="match status" value="1"/>
</dbReference>
<sequence>MDSDDELAGQLNESSPHQPTRKRPASSKPASKASAAAGPSKPNTRPQRAKANGRIKKPANSPPVDVSSGRSDRDSEIETIQPEPAKPKGKGKEKASNPAKSVKKASETIVIDHDDTDDLETQPARKLNRSNGQKNQNKAPPASSKSQETLALRLEQCMQRLAESESRNEALSNQLNEALSIRETEAEELLASKTRLYESLRETQEKMSLELTSQLARIEPLSRSGSSSVLHLMTREAADEEKRLLEQDIARLKENLAEKDRIISQRDKKIGDLLQTEKELNFELSQVRTAKTRATPGPSGTQQSHKLADDPKVTELIKFYEDLTDLLVTNLHVDPTSEFGKDKDEWVLSCLYTCAEAVAKAEENPGVPTSLNFTLRSCWEKNEEDPKNPKQTIHYIPLNLKAEKPEFVQQLEFLGNTFVFERAQLALFLRTLRDNMVTATGAEDGAGEDADAEDESMEAVD</sequence>
<keyword evidence="4" id="KW-1185">Reference proteome</keyword>
<feature type="region of interest" description="Disordered" evidence="2">
    <location>
        <begin position="1"/>
        <end position="147"/>
    </location>
</feature>
<evidence type="ECO:0000256" key="1">
    <source>
        <dbReference type="SAM" id="Coils"/>
    </source>
</evidence>
<feature type="coiled-coil region" evidence="1">
    <location>
        <begin position="235"/>
        <end position="262"/>
    </location>
</feature>
<evidence type="ECO:0000256" key="2">
    <source>
        <dbReference type="SAM" id="MobiDB-lite"/>
    </source>
</evidence>
<evidence type="ECO:0008006" key="5">
    <source>
        <dbReference type="Google" id="ProtNLM"/>
    </source>
</evidence>
<feature type="compositionally biased region" description="Low complexity" evidence="2">
    <location>
        <begin position="26"/>
        <end position="42"/>
    </location>
</feature>
<evidence type="ECO:0000313" key="4">
    <source>
        <dbReference type="Proteomes" id="UP001556367"/>
    </source>
</evidence>
<evidence type="ECO:0000313" key="3">
    <source>
        <dbReference type="EMBL" id="KAL0946748.1"/>
    </source>
</evidence>
<feature type="coiled-coil region" evidence="1">
    <location>
        <begin position="154"/>
        <end position="206"/>
    </location>
</feature>
<comment type="caution">
    <text evidence="3">The sequence shown here is derived from an EMBL/GenBank/DDBJ whole genome shotgun (WGS) entry which is preliminary data.</text>
</comment>